<dbReference type="Proteomes" id="UP001212411">
    <property type="component" value="Chromosome 2"/>
</dbReference>
<dbReference type="InterPro" id="IPR023267">
    <property type="entry name" value="RCMT"/>
</dbReference>
<dbReference type="EMBL" id="CP115612">
    <property type="protein sequence ID" value="WBW73476.1"/>
    <property type="molecule type" value="Genomic_DNA"/>
</dbReference>
<name>A0AAE9WDY6_9SCHI</name>
<evidence type="ECO:0000259" key="7">
    <source>
        <dbReference type="PROSITE" id="PS51686"/>
    </source>
</evidence>
<dbReference type="PRINTS" id="PR02008">
    <property type="entry name" value="RCMTFAMILY"/>
</dbReference>
<evidence type="ECO:0000313" key="8">
    <source>
        <dbReference type="EMBL" id="WBW73476.1"/>
    </source>
</evidence>
<evidence type="ECO:0000256" key="4">
    <source>
        <dbReference type="ARBA" id="ARBA00022884"/>
    </source>
</evidence>
<feature type="binding site" evidence="5">
    <location>
        <position position="274"/>
    </location>
    <ligand>
        <name>S-adenosyl-L-methionine</name>
        <dbReference type="ChEBI" id="CHEBI:59789"/>
    </ligand>
</feature>
<dbReference type="PANTHER" id="PTHR22807:SF4">
    <property type="entry name" value="28S RRNA (CYTOSINE-C(5))-METHYLTRANSFERASE"/>
    <property type="match status" value="1"/>
</dbReference>
<keyword evidence="1 5" id="KW-0489">Methyltransferase</keyword>
<feature type="active site" description="Nucleophile" evidence="5">
    <location>
        <position position="352"/>
    </location>
</feature>
<dbReference type="GO" id="GO:0008173">
    <property type="term" value="F:RNA methyltransferase activity"/>
    <property type="evidence" value="ECO:0007669"/>
    <property type="project" value="InterPro"/>
</dbReference>
<protein>
    <submittedName>
        <fullName evidence="8">rRNA (Cytosine-5-)-methyltransferase Rcm1</fullName>
    </submittedName>
</protein>
<keyword evidence="4 5" id="KW-0694">RNA-binding</keyword>
<sequence>MDFYIHAATILDDLSQRKGSIKQLVFNSKKHDPKRTYALVCETLKYKHVLDEVIQCAKLPDLEKKIKKNLVRVLVHDLLMSKRGISASTGSIKEAILQHKTRLNAEFVKLKIRNKVKSHEELALKNPVTIPRWVRINTVKATKEEVLKQLALTQVSSLKEVGPGKYYMDEIIDNLIALDSEISLTNESCYQDGKIIIQDKASCIPAAILGNQRQTKVGDIIDGCAAPGNKTTHLAALFPTAKIFAFERDGQRVQTLQKMVNISGVQNVEIIHGDFTRSDPMDSKFANVTHILLDPSCSGSGIVSRQDFLLEESEQDVVEDVSRLENLCSFQSTILKHALQFPESRYVTYSTCSVHRLENEQVVCDVLSQNPQWKCNTLENTFPQWEDRGIPEYCTDPTMAKSMIRCVPGKFGTIGFFVCNLYHPGRAGNLSEKDISNAVDNNAKRKRKNKKKKSTKRKKEKKLEVAESSTTDATV</sequence>
<dbReference type="InterPro" id="IPR029063">
    <property type="entry name" value="SAM-dependent_MTases_sf"/>
</dbReference>
<evidence type="ECO:0000256" key="6">
    <source>
        <dbReference type="SAM" id="MobiDB-lite"/>
    </source>
</evidence>
<organism evidence="8 9">
    <name type="scientific">Schizosaccharomyces osmophilus</name>
    <dbReference type="NCBI Taxonomy" id="2545709"/>
    <lineage>
        <taxon>Eukaryota</taxon>
        <taxon>Fungi</taxon>
        <taxon>Dikarya</taxon>
        <taxon>Ascomycota</taxon>
        <taxon>Taphrinomycotina</taxon>
        <taxon>Schizosaccharomycetes</taxon>
        <taxon>Schizosaccharomycetales</taxon>
        <taxon>Schizosaccharomycetaceae</taxon>
        <taxon>Schizosaccharomyces</taxon>
    </lineage>
</organism>
<accession>A0AAE9WDY6</accession>
<dbReference type="CDD" id="cd02440">
    <property type="entry name" value="AdoMet_MTases"/>
    <property type="match status" value="1"/>
</dbReference>
<keyword evidence="3 5" id="KW-0949">S-adenosyl-L-methionine</keyword>
<proteinExistence type="inferred from homology"/>
<dbReference type="GO" id="GO:0003723">
    <property type="term" value="F:RNA binding"/>
    <property type="evidence" value="ECO:0007669"/>
    <property type="project" value="UniProtKB-UniRule"/>
</dbReference>
<dbReference type="KEGG" id="som:SOMG_05095"/>
<feature type="domain" description="SAM-dependent MTase RsmB/NOP-type" evidence="7">
    <location>
        <begin position="122"/>
        <end position="424"/>
    </location>
</feature>
<feature type="binding site" evidence="5">
    <location>
        <begin position="224"/>
        <end position="230"/>
    </location>
    <ligand>
        <name>S-adenosyl-L-methionine</name>
        <dbReference type="ChEBI" id="CHEBI:59789"/>
    </ligand>
</feature>
<dbReference type="InterPro" id="IPR001678">
    <property type="entry name" value="MeTrfase_RsmB-F_NOP2_dom"/>
</dbReference>
<dbReference type="GO" id="GO:0070475">
    <property type="term" value="P:rRNA base methylation"/>
    <property type="evidence" value="ECO:0007669"/>
    <property type="project" value="TreeGrafter"/>
</dbReference>
<feature type="binding site" evidence="5">
    <location>
        <position position="247"/>
    </location>
    <ligand>
        <name>S-adenosyl-L-methionine</name>
        <dbReference type="ChEBI" id="CHEBI:59789"/>
    </ligand>
</feature>
<keyword evidence="9" id="KW-1185">Reference proteome</keyword>
<dbReference type="GeneID" id="80878558"/>
<feature type="binding site" evidence="5">
    <location>
        <position position="294"/>
    </location>
    <ligand>
        <name>S-adenosyl-L-methionine</name>
        <dbReference type="ChEBI" id="CHEBI:59789"/>
    </ligand>
</feature>
<dbReference type="Pfam" id="PF01189">
    <property type="entry name" value="Methyltr_RsmB-F"/>
    <property type="match status" value="1"/>
</dbReference>
<evidence type="ECO:0000256" key="1">
    <source>
        <dbReference type="ARBA" id="ARBA00022603"/>
    </source>
</evidence>
<dbReference type="GO" id="GO:0005730">
    <property type="term" value="C:nucleolus"/>
    <property type="evidence" value="ECO:0007669"/>
    <property type="project" value="TreeGrafter"/>
</dbReference>
<feature type="region of interest" description="Disordered" evidence="6">
    <location>
        <begin position="430"/>
        <end position="475"/>
    </location>
</feature>
<dbReference type="AlphaFoldDB" id="A0AAE9WDY6"/>
<dbReference type="RefSeq" id="XP_056037719.1">
    <property type="nucleotide sequence ID" value="XM_056183869.1"/>
</dbReference>
<dbReference type="Gene3D" id="3.30.70.1170">
    <property type="entry name" value="Sun protein, domain 3"/>
    <property type="match status" value="1"/>
</dbReference>
<evidence type="ECO:0000256" key="5">
    <source>
        <dbReference type="PROSITE-ProRule" id="PRU01023"/>
    </source>
</evidence>
<evidence type="ECO:0000256" key="2">
    <source>
        <dbReference type="ARBA" id="ARBA00022679"/>
    </source>
</evidence>
<dbReference type="PROSITE" id="PS51686">
    <property type="entry name" value="SAM_MT_RSMB_NOP"/>
    <property type="match status" value="1"/>
</dbReference>
<dbReference type="Pfam" id="PF21153">
    <property type="entry name" value="NSUN5_N"/>
    <property type="match status" value="1"/>
</dbReference>
<dbReference type="Pfam" id="PF21148">
    <property type="entry name" value="NSUN5_fdxn-like"/>
    <property type="match status" value="1"/>
</dbReference>
<evidence type="ECO:0000256" key="3">
    <source>
        <dbReference type="ARBA" id="ARBA00022691"/>
    </source>
</evidence>
<gene>
    <name evidence="8" type="primary">rcm1</name>
    <name evidence="8" type="ORF">SOMG_05095</name>
</gene>
<dbReference type="PANTHER" id="PTHR22807">
    <property type="entry name" value="NOP2 YEAST -RELATED NOL1/NOP2/FMU SUN DOMAIN-CONTAINING"/>
    <property type="match status" value="1"/>
</dbReference>
<keyword evidence="2 5" id="KW-0808">Transferase</keyword>
<dbReference type="SUPFAM" id="SSF53335">
    <property type="entry name" value="S-adenosyl-L-methionine-dependent methyltransferases"/>
    <property type="match status" value="1"/>
</dbReference>
<reference evidence="8 9" key="1">
    <citation type="journal article" date="2023" name="G3 (Bethesda)">
        <title>A high-quality reference genome for the fission yeast Schizosaccharomyces osmophilus.</title>
        <authorList>
            <person name="Jia G.S."/>
            <person name="Zhang W.C."/>
            <person name="Liang Y."/>
            <person name="Liu X.H."/>
            <person name="Rhind N."/>
            <person name="Pidoux A."/>
            <person name="Brysch-Herzberg M."/>
            <person name="Du L.L."/>
        </authorList>
    </citation>
    <scope>NUCLEOTIDE SEQUENCE [LARGE SCALE GENOMIC DNA]</scope>
    <source>
        <strain evidence="8 9">CBS 15793</strain>
    </source>
</reference>
<comment type="similarity">
    <text evidence="5">Belongs to the class I-like SAM-binding methyltransferase superfamily. RsmB/NOP family.</text>
</comment>
<feature type="compositionally biased region" description="Basic residues" evidence="6">
    <location>
        <begin position="444"/>
        <end position="460"/>
    </location>
</feature>
<dbReference type="Gene3D" id="3.40.50.150">
    <property type="entry name" value="Vaccinia Virus protein VP39"/>
    <property type="match status" value="1"/>
</dbReference>
<evidence type="ECO:0000313" key="9">
    <source>
        <dbReference type="Proteomes" id="UP001212411"/>
    </source>
</evidence>
<dbReference type="InterPro" id="IPR049560">
    <property type="entry name" value="MeTrfase_RsmB-F_NOP2_cat"/>
</dbReference>
<dbReference type="InterPro" id="IPR049561">
    <property type="entry name" value="NSUN5_7_fdxn-like"/>
</dbReference>
<dbReference type="InterPro" id="IPR048889">
    <property type="entry name" value="NSUN5_RCM1_N"/>
</dbReference>